<feature type="transmembrane region" description="Helical" evidence="1">
    <location>
        <begin position="6"/>
        <end position="25"/>
    </location>
</feature>
<dbReference type="CDD" id="cd00130">
    <property type="entry name" value="PAS"/>
    <property type="match status" value="1"/>
</dbReference>
<dbReference type="InterPro" id="IPR013655">
    <property type="entry name" value="PAS_fold_3"/>
</dbReference>
<dbReference type="PANTHER" id="PTHR44757:SF2">
    <property type="entry name" value="BIOFILM ARCHITECTURE MAINTENANCE PROTEIN MBAA"/>
    <property type="match status" value="1"/>
</dbReference>
<evidence type="ECO:0000313" key="4">
    <source>
        <dbReference type="Proteomes" id="UP000295361"/>
    </source>
</evidence>
<keyword evidence="4" id="KW-1185">Reference proteome</keyword>
<evidence type="ECO:0000256" key="1">
    <source>
        <dbReference type="SAM" id="Phobius"/>
    </source>
</evidence>
<keyword evidence="1" id="KW-0472">Membrane</keyword>
<dbReference type="InterPro" id="IPR000014">
    <property type="entry name" value="PAS"/>
</dbReference>
<dbReference type="PROSITE" id="PS50887">
    <property type="entry name" value="GGDEF"/>
    <property type="match status" value="1"/>
</dbReference>
<dbReference type="InterPro" id="IPR029787">
    <property type="entry name" value="Nucleotide_cyclase"/>
</dbReference>
<dbReference type="Proteomes" id="UP000295361">
    <property type="component" value="Unassembled WGS sequence"/>
</dbReference>
<evidence type="ECO:0000313" key="3">
    <source>
        <dbReference type="EMBL" id="TDP72473.1"/>
    </source>
</evidence>
<dbReference type="SMART" id="SM00091">
    <property type="entry name" value="PAS"/>
    <property type="match status" value="1"/>
</dbReference>
<dbReference type="InterPro" id="IPR035965">
    <property type="entry name" value="PAS-like_dom_sf"/>
</dbReference>
<dbReference type="PANTHER" id="PTHR44757">
    <property type="entry name" value="DIGUANYLATE CYCLASE DGCP"/>
    <property type="match status" value="1"/>
</dbReference>
<organism evidence="3 4">
    <name type="scientific">Roseateles toxinivorans</name>
    <dbReference type="NCBI Taxonomy" id="270368"/>
    <lineage>
        <taxon>Bacteria</taxon>
        <taxon>Pseudomonadati</taxon>
        <taxon>Pseudomonadota</taxon>
        <taxon>Betaproteobacteria</taxon>
        <taxon>Burkholderiales</taxon>
        <taxon>Sphaerotilaceae</taxon>
        <taxon>Roseateles</taxon>
    </lineage>
</organism>
<sequence>MGSQLLLVLLGALIGVMLTLAWLRLRHRRQPPRHDVIDSESGYTSSLPDGDQGRLAKAFRKVVAQVKQQGQAGSSESRHLLEQLQATLDLAPVGIVFTRKHRFELVSQHFAQMLGRDAQSLRGQHTIISYATPQDFDDLVERARAVFADASGSFDGHARMARLDGSVFWGRLRGRAVVPGHMEAGTLWIIEDVTQEREKQESLSWLAGHDPLTGLCNRGLFESQLQRAHEQALKQPFCALFIDLDYFKRVNDSGGHAAGDRLLTELAMLLMSHVRQNDLVARLGGDEFAVLLAQCPLERALQIAEAIRREIEGFRLQWEGLSLGVGASIGVIRHAGQYESAAGLLRAADAACYAAKGGGRNRVVVGGLPGTKGQARTSNTL</sequence>
<dbReference type="SUPFAM" id="SSF55073">
    <property type="entry name" value="Nucleotide cyclase"/>
    <property type="match status" value="1"/>
</dbReference>
<dbReference type="InParanoid" id="A0A4R6QP73"/>
<dbReference type="NCBIfam" id="TIGR00229">
    <property type="entry name" value="sensory_box"/>
    <property type="match status" value="1"/>
</dbReference>
<dbReference type="Gene3D" id="3.30.70.270">
    <property type="match status" value="1"/>
</dbReference>
<accession>A0A4R6QP73</accession>
<dbReference type="SMART" id="SM00267">
    <property type="entry name" value="GGDEF"/>
    <property type="match status" value="1"/>
</dbReference>
<feature type="domain" description="GGDEF" evidence="2">
    <location>
        <begin position="235"/>
        <end position="368"/>
    </location>
</feature>
<dbReference type="InterPro" id="IPR000160">
    <property type="entry name" value="GGDEF_dom"/>
</dbReference>
<dbReference type="OrthoDB" id="8929028at2"/>
<dbReference type="CDD" id="cd01949">
    <property type="entry name" value="GGDEF"/>
    <property type="match status" value="1"/>
</dbReference>
<dbReference type="Pfam" id="PF08447">
    <property type="entry name" value="PAS_3"/>
    <property type="match status" value="1"/>
</dbReference>
<protein>
    <submittedName>
        <fullName evidence="3">PAS domain S-box-containing protein/diguanylate cyclase (GGDEF)-like protein</fullName>
    </submittedName>
</protein>
<keyword evidence="1" id="KW-0812">Transmembrane</keyword>
<dbReference type="EMBL" id="SNXS01000002">
    <property type="protein sequence ID" value="TDP72473.1"/>
    <property type="molecule type" value="Genomic_DNA"/>
</dbReference>
<dbReference type="RefSeq" id="WP_133699934.1">
    <property type="nucleotide sequence ID" value="NZ_SNXS01000002.1"/>
</dbReference>
<name>A0A4R6QP73_9BURK</name>
<keyword evidence="1" id="KW-1133">Transmembrane helix</keyword>
<dbReference type="Gene3D" id="3.30.450.20">
    <property type="entry name" value="PAS domain"/>
    <property type="match status" value="1"/>
</dbReference>
<dbReference type="AlphaFoldDB" id="A0A4R6QP73"/>
<dbReference type="Pfam" id="PF00990">
    <property type="entry name" value="GGDEF"/>
    <property type="match status" value="1"/>
</dbReference>
<dbReference type="InterPro" id="IPR052155">
    <property type="entry name" value="Biofilm_reg_signaling"/>
</dbReference>
<reference evidence="3 4" key="1">
    <citation type="submission" date="2019-03" db="EMBL/GenBank/DDBJ databases">
        <title>Genomic Encyclopedia of Type Strains, Phase IV (KMG-IV): sequencing the most valuable type-strain genomes for metagenomic binning, comparative biology and taxonomic classification.</title>
        <authorList>
            <person name="Goeker M."/>
        </authorList>
    </citation>
    <scope>NUCLEOTIDE SEQUENCE [LARGE SCALE GENOMIC DNA]</scope>
    <source>
        <strain evidence="3 4">DSM 16998</strain>
    </source>
</reference>
<proteinExistence type="predicted"/>
<comment type="caution">
    <text evidence="3">The sequence shown here is derived from an EMBL/GenBank/DDBJ whole genome shotgun (WGS) entry which is preliminary data.</text>
</comment>
<dbReference type="NCBIfam" id="TIGR00254">
    <property type="entry name" value="GGDEF"/>
    <property type="match status" value="1"/>
</dbReference>
<evidence type="ECO:0000259" key="2">
    <source>
        <dbReference type="PROSITE" id="PS50887"/>
    </source>
</evidence>
<dbReference type="FunCoup" id="A0A4R6QP73">
    <property type="interactions" value="59"/>
</dbReference>
<dbReference type="FunFam" id="3.30.70.270:FF:000001">
    <property type="entry name" value="Diguanylate cyclase domain protein"/>
    <property type="match status" value="1"/>
</dbReference>
<dbReference type="GO" id="GO:0003824">
    <property type="term" value="F:catalytic activity"/>
    <property type="evidence" value="ECO:0007669"/>
    <property type="project" value="UniProtKB-ARBA"/>
</dbReference>
<dbReference type="InterPro" id="IPR043128">
    <property type="entry name" value="Rev_trsase/Diguanyl_cyclase"/>
</dbReference>
<gene>
    <name evidence="3" type="ORF">DES47_102218</name>
</gene>
<dbReference type="SUPFAM" id="SSF55785">
    <property type="entry name" value="PYP-like sensor domain (PAS domain)"/>
    <property type="match status" value="1"/>
</dbReference>